<reference evidence="1" key="1">
    <citation type="submission" date="2020-07" db="EMBL/GenBank/DDBJ databases">
        <title>Genome sequence and genetic diversity analysis of an under-domesticated orphan crop, white fonio (Digitaria exilis).</title>
        <authorList>
            <person name="Bennetzen J.L."/>
            <person name="Chen S."/>
            <person name="Ma X."/>
            <person name="Wang X."/>
            <person name="Yssel A.E.J."/>
            <person name="Chaluvadi S.R."/>
            <person name="Johnson M."/>
            <person name="Gangashetty P."/>
            <person name="Hamidou F."/>
            <person name="Sanogo M.D."/>
            <person name="Zwaenepoel A."/>
            <person name="Wallace J."/>
            <person name="Van De Peer Y."/>
            <person name="Van Deynze A."/>
        </authorList>
    </citation>
    <scope>NUCLEOTIDE SEQUENCE</scope>
    <source>
        <tissue evidence="1">Leaves</tissue>
    </source>
</reference>
<protein>
    <submittedName>
        <fullName evidence="1">Uncharacterized protein</fullName>
    </submittedName>
</protein>
<dbReference type="AlphaFoldDB" id="A0A835EGZ6"/>
<proteinExistence type="predicted"/>
<accession>A0A835EGZ6</accession>
<evidence type="ECO:0000313" key="2">
    <source>
        <dbReference type="Proteomes" id="UP000636709"/>
    </source>
</evidence>
<dbReference type="EMBL" id="JACEFO010002054">
    <property type="protein sequence ID" value="KAF8687797.1"/>
    <property type="molecule type" value="Genomic_DNA"/>
</dbReference>
<dbReference type="Proteomes" id="UP000636709">
    <property type="component" value="Unassembled WGS sequence"/>
</dbReference>
<gene>
    <name evidence="1" type="ORF">HU200_042733</name>
</gene>
<organism evidence="1 2">
    <name type="scientific">Digitaria exilis</name>
    <dbReference type="NCBI Taxonomy" id="1010633"/>
    <lineage>
        <taxon>Eukaryota</taxon>
        <taxon>Viridiplantae</taxon>
        <taxon>Streptophyta</taxon>
        <taxon>Embryophyta</taxon>
        <taxon>Tracheophyta</taxon>
        <taxon>Spermatophyta</taxon>
        <taxon>Magnoliopsida</taxon>
        <taxon>Liliopsida</taxon>
        <taxon>Poales</taxon>
        <taxon>Poaceae</taxon>
        <taxon>PACMAD clade</taxon>
        <taxon>Panicoideae</taxon>
        <taxon>Panicodae</taxon>
        <taxon>Paniceae</taxon>
        <taxon>Anthephorinae</taxon>
        <taxon>Digitaria</taxon>
    </lineage>
</organism>
<name>A0A835EGZ6_9POAL</name>
<evidence type="ECO:0000313" key="1">
    <source>
        <dbReference type="EMBL" id="KAF8687797.1"/>
    </source>
</evidence>
<sequence length="51" mass="5847">MPPWAPSLGQVDGRVVTRPISNTYSTSTVTYEYLTRLGYWSYHRTKHVLGC</sequence>
<comment type="caution">
    <text evidence="1">The sequence shown here is derived from an EMBL/GenBank/DDBJ whole genome shotgun (WGS) entry which is preliminary data.</text>
</comment>
<keyword evidence="2" id="KW-1185">Reference proteome</keyword>